<accession>A0AAE9EW65</accession>
<feature type="domain" description="Alpha-carbonic anhydrase" evidence="1">
    <location>
        <begin position="1"/>
        <end position="109"/>
    </location>
</feature>
<name>A0AAE9EW65_CAEBR</name>
<dbReference type="InterPro" id="IPR001148">
    <property type="entry name" value="CA_dom"/>
</dbReference>
<proteinExistence type="predicted"/>
<protein>
    <recommendedName>
        <fullName evidence="1">Alpha-carbonic anhydrase domain-containing protein</fullName>
    </recommendedName>
</protein>
<evidence type="ECO:0000313" key="2">
    <source>
        <dbReference type="EMBL" id="UMM32845.1"/>
    </source>
</evidence>
<sequence length="109" mass="12672">MHVHSHSLTLSQSAHAVENVAAVVQAVGSVQKVFKDQKQKENCCQFQLRMTRETIGLFRAMLNRVSKSQNRDLIDDVNIMKLPEKLEYIVSWSGKILYQKLCRRQKDWI</sequence>
<gene>
    <name evidence="2" type="ORF">L5515_006510</name>
</gene>
<dbReference type="Proteomes" id="UP000829354">
    <property type="component" value="Chromosome V"/>
</dbReference>
<keyword evidence="3" id="KW-1185">Reference proteome</keyword>
<evidence type="ECO:0000259" key="1">
    <source>
        <dbReference type="PROSITE" id="PS51144"/>
    </source>
</evidence>
<dbReference type="EMBL" id="CP092624">
    <property type="protein sequence ID" value="UMM32845.1"/>
    <property type="molecule type" value="Genomic_DNA"/>
</dbReference>
<dbReference type="AlphaFoldDB" id="A0AAE9EW65"/>
<organism evidence="2 3">
    <name type="scientific">Caenorhabditis briggsae</name>
    <dbReference type="NCBI Taxonomy" id="6238"/>
    <lineage>
        <taxon>Eukaryota</taxon>
        <taxon>Metazoa</taxon>
        <taxon>Ecdysozoa</taxon>
        <taxon>Nematoda</taxon>
        <taxon>Chromadorea</taxon>
        <taxon>Rhabditida</taxon>
        <taxon>Rhabditina</taxon>
        <taxon>Rhabditomorpha</taxon>
        <taxon>Rhabditoidea</taxon>
        <taxon>Rhabditidae</taxon>
        <taxon>Peloderinae</taxon>
        <taxon>Caenorhabditis</taxon>
    </lineage>
</organism>
<reference evidence="2 3" key="1">
    <citation type="submission" date="2022-04" db="EMBL/GenBank/DDBJ databases">
        <title>Chromosome-level reference genomes for two strains of Caenorhabditis briggsae: an improved platform for comparative genomics.</title>
        <authorList>
            <person name="Stevens L."/>
            <person name="Andersen E."/>
        </authorList>
    </citation>
    <scope>NUCLEOTIDE SEQUENCE [LARGE SCALE GENOMIC DNA]</scope>
    <source>
        <strain evidence="2">VX34</strain>
        <tissue evidence="2">Whole-organism</tissue>
    </source>
</reference>
<dbReference type="PROSITE" id="PS51144">
    <property type="entry name" value="ALPHA_CA_2"/>
    <property type="match status" value="1"/>
</dbReference>
<evidence type="ECO:0000313" key="3">
    <source>
        <dbReference type="Proteomes" id="UP000829354"/>
    </source>
</evidence>